<feature type="transmembrane region" description="Helical" evidence="1">
    <location>
        <begin position="6"/>
        <end position="29"/>
    </location>
</feature>
<sequence>MKRLDILQTVLATLSIIGWSVAIYALVIFGQARPDPAVGYFRSKGVEVRLEWDPHLTIQLEYWIWVCAIVSFINLIVNFYAQTTTKIGFWVNIPLLLVVSLSAGLYIRYVI</sequence>
<dbReference type="Proteomes" id="UP000811844">
    <property type="component" value="Unassembled WGS sequence"/>
</dbReference>
<keyword evidence="1" id="KW-1133">Transmembrane helix</keyword>
<keyword evidence="1" id="KW-0812">Transmembrane</keyword>
<keyword evidence="1" id="KW-0472">Membrane</keyword>
<keyword evidence="3" id="KW-1185">Reference proteome</keyword>
<gene>
    <name evidence="2" type="ORF">G3R48_13580</name>
</gene>
<protein>
    <submittedName>
        <fullName evidence="2">Uncharacterized protein</fullName>
    </submittedName>
</protein>
<feature type="transmembrane region" description="Helical" evidence="1">
    <location>
        <begin position="87"/>
        <end position="107"/>
    </location>
</feature>
<evidence type="ECO:0000313" key="3">
    <source>
        <dbReference type="Proteomes" id="UP000811844"/>
    </source>
</evidence>
<reference evidence="2 3" key="1">
    <citation type="submission" date="2020-02" db="EMBL/GenBank/DDBJ databases">
        <title>Shewanella WXL01 sp. nov., a marine bacterium isolated from green algae in Luhuitou Fringing Reef (Northern South China Sea).</title>
        <authorList>
            <person name="Wang X."/>
        </authorList>
    </citation>
    <scope>NUCLEOTIDE SEQUENCE [LARGE SCALE GENOMIC DNA]</scope>
    <source>
        <strain evidence="2 3">MCCC 1A01895</strain>
    </source>
</reference>
<name>A0ABS5I6Q2_9GAMM</name>
<feature type="transmembrane region" description="Helical" evidence="1">
    <location>
        <begin position="62"/>
        <end position="81"/>
    </location>
</feature>
<evidence type="ECO:0000256" key="1">
    <source>
        <dbReference type="SAM" id="Phobius"/>
    </source>
</evidence>
<proteinExistence type="predicted"/>
<evidence type="ECO:0000313" key="2">
    <source>
        <dbReference type="EMBL" id="MBR9729005.1"/>
    </source>
</evidence>
<accession>A0ABS5I6Q2</accession>
<comment type="caution">
    <text evidence="2">The sequence shown here is derived from an EMBL/GenBank/DDBJ whole genome shotgun (WGS) entry which is preliminary data.</text>
</comment>
<dbReference type="RefSeq" id="WP_153665208.1">
    <property type="nucleotide sequence ID" value="NZ_JAAIKR010000014.1"/>
</dbReference>
<dbReference type="EMBL" id="JAAIKR010000014">
    <property type="protein sequence ID" value="MBR9729005.1"/>
    <property type="molecule type" value="Genomic_DNA"/>
</dbReference>
<organism evidence="2 3">
    <name type="scientific">Shewanella intestini</name>
    <dbReference type="NCBI Taxonomy" id="2017544"/>
    <lineage>
        <taxon>Bacteria</taxon>
        <taxon>Pseudomonadati</taxon>
        <taxon>Pseudomonadota</taxon>
        <taxon>Gammaproteobacteria</taxon>
        <taxon>Alteromonadales</taxon>
        <taxon>Shewanellaceae</taxon>
        <taxon>Shewanella</taxon>
    </lineage>
</organism>